<evidence type="ECO:0000313" key="5">
    <source>
        <dbReference type="Proteomes" id="UP001594351"/>
    </source>
</evidence>
<dbReference type="Proteomes" id="UP001594351">
    <property type="component" value="Unassembled WGS sequence"/>
</dbReference>
<dbReference type="InterPro" id="IPR036052">
    <property type="entry name" value="TrpB-like_PALP_sf"/>
</dbReference>
<proteinExistence type="predicted"/>
<dbReference type="Gene3D" id="3.40.50.1100">
    <property type="match status" value="2"/>
</dbReference>
<protein>
    <submittedName>
        <fullName evidence="4">Pyridoxal-phosphate dependent enzyme</fullName>
    </submittedName>
</protein>
<keyword evidence="5" id="KW-1185">Reference proteome</keyword>
<reference evidence="4 5" key="1">
    <citation type="submission" date="2024-09" db="EMBL/GenBank/DDBJ databases">
        <title>Laminarin stimulates single cell rates of sulfate reduction while oxygen inhibits transcriptomic activity in coastal marine sediment.</title>
        <authorList>
            <person name="Lindsay M."/>
            <person name="Orcutt B."/>
            <person name="Emerson D."/>
            <person name="Stepanauskas R."/>
            <person name="D'Angelo T."/>
        </authorList>
    </citation>
    <scope>NUCLEOTIDE SEQUENCE [LARGE SCALE GENOMIC DNA]</scope>
    <source>
        <strain evidence="4">SAG AM-311-K15</strain>
    </source>
</reference>
<dbReference type="InterPro" id="IPR001926">
    <property type="entry name" value="TrpB-like_PALP"/>
</dbReference>
<sequence>MRLFTMRLSASNLKELEQSIDRRYSPETSIVLRYMNSFHFNLPEDDAASFKECLHHTSIREGARIFHLMRYRQVDIYLLDETSLMFTRTLKSVDGCITTAHCKFNGFSSVAFETGGNTGIAFTVYGQRAGLETYMFLPEQNIPLLKSTIFEPDSAHLIAVADPKLTKKAVQEFVKLKGIAHIPQIRWRYEASMFRGLFILEFMLEKGKFDWITQTISAAFGPIGIYTVLRGFERKWGVAPRFLGVQQAANCPLFKAWKAQEQSKDSDQPSSPPELLARVMYDINPQTYGTYQELSNILNRTRGDLITIHHTEFNKLFESNFEGTDLLELLAAQGIRITTCHGDVVEKTGLIALSGTLKAINEGLITPGSKVLCCLTSGVSDADGKAIPEYSVRDIESMLREFSA</sequence>
<keyword evidence="2" id="KW-0663">Pyridoxal phosphate</keyword>
<feature type="domain" description="Tryptophan synthase beta chain-like PALP" evidence="3">
    <location>
        <begin position="108"/>
        <end position="275"/>
    </location>
</feature>
<comment type="caution">
    <text evidence="4">The sequence shown here is derived from an EMBL/GenBank/DDBJ whole genome shotgun (WGS) entry which is preliminary data.</text>
</comment>
<accession>A0ABV6YYN5</accession>
<evidence type="ECO:0000256" key="2">
    <source>
        <dbReference type="ARBA" id="ARBA00022898"/>
    </source>
</evidence>
<evidence type="ECO:0000259" key="3">
    <source>
        <dbReference type="Pfam" id="PF00291"/>
    </source>
</evidence>
<evidence type="ECO:0000313" key="4">
    <source>
        <dbReference type="EMBL" id="MFC1851302.1"/>
    </source>
</evidence>
<gene>
    <name evidence="4" type="ORF">ACFL27_13985</name>
</gene>
<dbReference type="Pfam" id="PF00291">
    <property type="entry name" value="PALP"/>
    <property type="match status" value="1"/>
</dbReference>
<name>A0ABV6YYN5_UNCC1</name>
<organism evidence="4 5">
    <name type="scientific">candidate division CSSED10-310 bacterium</name>
    <dbReference type="NCBI Taxonomy" id="2855610"/>
    <lineage>
        <taxon>Bacteria</taxon>
        <taxon>Bacteria division CSSED10-310</taxon>
    </lineage>
</organism>
<comment type="cofactor">
    <cofactor evidence="1">
        <name>pyridoxal 5'-phosphate</name>
        <dbReference type="ChEBI" id="CHEBI:597326"/>
    </cofactor>
</comment>
<evidence type="ECO:0000256" key="1">
    <source>
        <dbReference type="ARBA" id="ARBA00001933"/>
    </source>
</evidence>
<dbReference type="EMBL" id="JBHPBY010000175">
    <property type="protein sequence ID" value="MFC1851302.1"/>
    <property type="molecule type" value="Genomic_DNA"/>
</dbReference>
<dbReference type="SUPFAM" id="SSF53686">
    <property type="entry name" value="Tryptophan synthase beta subunit-like PLP-dependent enzymes"/>
    <property type="match status" value="1"/>
</dbReference>